<dbReference type="SMART" id="SM00256">
    <property type="entry name" value="FBOX"/>
    <property type="match status" value="1"/>
</dbReference>
<accession>A0A9D4ZC94</accession>
<dbReference type="SUPFAM" id="SSF52058">
    <property type="entry name" value="L domain-like"/>
    <property type="match status" value="1"/>
</dbReference>
<dbReference type="EMBL" id="JABFUD020000017">
    <property type="protein sequence ID" value="KAI5067391.1"/>
    <property type="molecule type" value="Genomic_DNA"/>
</dbReference>
<feature type="region of interest" description="Disordered" evidence="1">
    <location>
        <begin position="146"/>
        <end position="171"/>
    </location>
</feature>
<name>A0A9D4ZC94_ADICA</name>
<dbReference type="GO" id="GO:0031146">
    <property type="term" value="P:SCF-dependent proteasomal ubiquitin-dependent protein catabolic process"/>
    <property type="evidence" value="ECO:0007669"/>
    <property type="project" value="TreeGrafter"/>
</dbReference>
<evidence type="ECO:0000313" key="4">
    <source>
        <dbReference type="Proteomes" id="UP000886520"/>
    </source>
</evidence>
<dbReference type="InterPro" id="IPR001810">
    <property type="entry name" value="F-box_dom"/>
</dbReference>
<dbReference type="SUPFAM" id="SSF52047">
    <property type="entry name" value="RNI-like"/>
    <property type="match status" value="2"/>
</dbReference>
<proteinExistence type="predicted"/>
<evidence type="ECO:0000313" key="3">
    <source>
        <dbReference type="EMBL" id="KAI5067391.1"/>
    </source>
</evidence>
<dbReference type="Gene3D" id="3.80.10.10">
    <property type="entry name" value="Ribonuclease Inhibitor"/>
    <property type="match status" value="5"/>
</dbReference>
<comment type="caution">
    <text evidence="3">The sequence shown here is derived from an EMBL/GenBank/DDBJ whole genome shotgun (WGS) entry which is preliminary data.</text>
</comment>
<evidence type="ECO:0000256" key="1">
    <source>
        <dbReference type="SAM" id="MobiDB-lite"/>
    </source>
</evidence>
<feature type="domain" description="F-box" evidence="2">
    <location>
        <begin position="248"/>
        <end position="294"/>
    </location>
</feature>
<protein>
    <recommendedName>
        <fullName evidence="2">F-box domain-containing protein</fullName>
    </recommendedName>
</protein>
<dbReference type="PANTHER" id="PTHR13318:SF178">
    <property type="entry name" value="OS02G0200900 PROTEIN"/>
    <property type="match status" value="1"/>
</dbReference>
<organism evidence="3 4">
    <name type="scientific">Adiantum capillus-veneris</name>
    <name type="common">Maidenhair fern</name>
    <dbReference type="NCBI Taxonomy" id="13818"/>
    <lineage>
        <taxon>Eukaryota</taxon>
        <taxon>Viridiplantae</taxon>
        <taxon>Streptophyta</taxon>
        <taxon>Embryophyta</taxon>
        <taxon>Tracheophyta</taxon>
        <taxon>Polypodiopsida</taxon>
        <taxon>Polypodiidae</taxon>
        <taxon>Polypodiales</taxon>
        <taxon>Pteridineae</taxon>
        <taxon>Pteridaceae</taxon>
        <taxon>Vittarioideae</taxon>
        <taxon>Adiantum</taxon>
    </lineage>
</organism>
<dbReference type="InterPro" id="IPR006553">
    <property type="entry name" value="Leu-rich_rpt_Cys-con_subtyp"/>
</dbReference>
<dbReference type="PROSITE" id="PS50181">
    <property type="entry name" value="FBOX"/>
    <property type="match status" value="1"/>
</dbReference>
<dbReference type="Proteomes" id="UP000886520">
    <property type="component" value="Chromosome 17"/>
</dbReference>
<dbReference type="OrthoDB" id="550575at2759"/>
<dbReference type="GO" id="GO:0019005">
    <property type="term" value="C:SCF ubiquitin ligase complex"/>
    <property type="evidence" value="ECO:0007669"/>
    <property type="project" value="TreeGrafter"/>
</dbReference>
<keyword evidence="4" id="KW-1185">Reference proteome</keyword>
<dbReference type="Pfam" id="PF12937">
    <property type="entry name" value="F-box-like"/>
    <property type="match status" value="1"/>
</dbReference>
<gene>
    <name evidence="3" type="ORF">GOP47_0017919</name>
</gene>
<dbReference type="SMART" id="SM00367">
    <property type="entry name" value="LRR_CC"/>
    <property type="match status" value="12"/>
</dbReference>
<sequence>MEEAASSSSSSGAASASASFAAAATSSSSSVEAAGAARQLLMEARDDGLHELLREARDDGLHAHSRQLQIRALRDIRAASMQHLNMLQQPPDAMQEAADFADQFFEAPSSSQIAEVNTVLEAQNSEVPSWFEDSVDYLLRSMHPSPLSGRGRASLEDATGNGHPSSGQVLDTSLNYKRPKVLGFSTHGLKACSRGGQNTSCQASHLGLIPAKGQHRGPVASVQSSMRDRNHVQQDDSQSGTTVALGCDVPSMYVIEDLLHTVFSRLDQRSLCQAARVCRQWRTASEYEDFWKSLHFGSKVTQEQVVSVCRRFPRAVDLSFTHVSLVDDLATQAMHSLRHLEKLSIYKGSLGDNFFNVLAMGCPALHCLNIHDVILGNLGSQEVQIRHKNLGVLRVTECRVMRIGIRCPLLEKLYLRQTNMASATLNCSRLLSLDVSSCMKLSDAGVRLAAMNCRGLLALNISQCSYISDETLREICSTCTNLQGLDASVCPNISLQGVRMPALKVLKLNNCEGINSSSMAALSQCIMLEAITLDACVLLTAVTLNLQRLQSISLANCNKLVELTLQCPALVDLDVADCTALARLDISSLALRRLFLQKQISLITLALDCPYLLVVNLLECDSLANSICEVLSDGGGCPRLNSLTLESCESLSVLSLSSTTLGTLSFAGCQNLVQIELACPNLQQLLLDGCRQLSFVSLAPVGLQSLNLGICPHVTSLNVEASAMTSVDLKGCGDLRKADIVCPQLLSLDASYCSSLNDECLETATMACPLIQSLVLACCPLVGPDGLLTLKKLGSLTTLDLSYTFLRDLGPIFESCKRLKVLRLLACKYLEDSPLDALQYNGTLPELRELDLSYGGLGHDALNGVLTRCTYLTHVNFNGCANLGDLVWEVNNPENAHEVQSWQHQFQLYDDSPENSNTAVAGCSSHSFNFQSSENLEMQDQKMVFPHALQQLSCVGCPNMRRVKVLDAVGFHDLSCLNLSLSRNLKEVYLECPSLTTLNLSHCTALESLQLRCPRLVSLSLQASSIAASGLEAVLQGCTALGTLDLRNCVKILPEDLIDIRAACPRLRRLLSSASMQTMSYSWWCCIRQPATYLFLVVVYQVLDMA</sequence>
<dbReference type="PANTHER" id="PTHR13318">
    <property type="entry name" value="PARTNER OF PAIRED, ISOFORM B-RELATED"/>
    <property type="match status" value="1"/>
</dbReference>
<dbReference type="InterPro" id="IPR032675">
    <property type="entry name" value="LRR_dom_sf"/>
</dbReference>
<dbReference type="AlphaFoldDB" id="A0A9D4ZC94"/>
<reference evidence="3" key="1">
    <citation type="submission" date="2021-01" db="EMBL/GenBank/DDBJ databases">
        <title>Adiantum capillus-veneris genome.</title>
        <authorList>
            <person name="Fang Y."/>
            <person name="Liao Q."/>
        </authorList>
    </citation>
    <scope>NUCLEOTIDE SEQUENCE</scope>
    <source>
        <strain evidence="3">H3</strain>
        <tissue evidence="3">Leaf</tissue>
    </source>
</reference>
<evidence type="ECO:0000259" key="2">
    <source>
        <dbReference type="PROSITE" id="PS50181"/>
    </source>
</evidence>
<feature type="compositionally biased region" description="Polar residues" evidence="1">
    <location>
        <begin position="162"/>
        <end position="171"/>
    </location>
</feature>